<dbReference type="CDD" id="cd18808">
    <property type="entry name" value="SF1_C_Upf1"/>
    <property type="match status" value="1"/>
</dbReference>
<dbReference type="InterPro" id="IPR008984">
    <property type="entry name" value="SMAD_FHA_dom_sf"/>
</dbReference>
<dbReference type="Pfam" id="PF00498">
    <property type="entry name" value="FHA"/>
    <property type="match status" value="1"/>
</dbReference>
<dbReference type="InterPro" id="IPR000253">
    <property type="entry name" value="FHA_dom"/>
</dbReference>
<feature type="compositionally biased region" description="Basic and acidic residues" evidence="1">
    <location>
        <begin position="583"/>
        <end position="592"/>
    </location>
</feature>
<dbReference type="GO" id="GO:0004386">
    <property type="term" value="F:helicase activity"/>
    <property type="evidence" value="ECO:0007669"/>
    <property type="project" value="InterPro"/>
</dbReference>
<proteinExistence type="predicted"/>
<dbReference type="InterPro" id="IPR041677">
    <property type="entry name" value="DNA2/NAM7_AAA_11"/>
</dbReference>
<evidence type="ECO:0000313" key="4">
    <source>
        <dbReference type="Proteomes" id="UP000653454"/>
    </source>
</evidence>
<dbReference type="Gene3D" id="3.40.50.300">
    <property type="entry name" value="P-loop containing nucleotide triphosphate hydrolases"/>
    <property type="match status" value="6"/>
</dbReference>
<feature type="domain" description="FHA" evidence="2">
    <location>
        <begin position="24"/>
        <end position="73"/>
    </location>
</feature>
<dbReference type="InterPro" id="IPR047187">
    <property type="entry name" value="SF1_C_Upf1"/>
</dbReference>
<feature type="compositionally biased region" description="Basic residues" evidence="1">
    <location>
        <begin position="429"/>
        <end position="448"/>
    </location>
</feature>
<dbReference type="Proteomes" id="UP000653454">
    <property type="component" value="Unassembled WGS sequence"/>
</dbReference>
<keyword evidence="4" id="KW-1185">Reference proteome</keyword>
<dbReference type="Pfam" id="PF13086">
    <property type="entry name" value="AAA_11"/>
    <property type="match status" value="3"/>
</dbReference>
<dbReference type="SUPFAM" id="SSF49879">
    <property type="entry name" value="SMAD/FHA domain"/>
    <property type="match status" value="1"/>
</dbReference>
<feature type="compositionally biased region" description="Low complexity" evidence="1">
    <location>
        <begin position="1108"/>
        <end position="1117"/>
    </location>
</feature>
<accession>A0A8S4CV91</accession>
<dbReference type="InterPro" id="IPR041679">
    <property type="entry name" value="DNA2/NAM7-like_C"/>
</dbReference>
<feature type="compositionally biased region" description="Basic residues" evidence="1">
    <location>
        <begin position="518"/>
        <end position="532"/>
    </location>
</feature>
<dbReference type="InterPro" id="IPR045055">
    <property type="entry name" value="DNA2/NAM7-like"/>
</dbReference>
<name>A0A8S4CV91_PLUXY</name>
<reference evidence="3" key="1">
    <citation type="submission" date="2020-11" db="EMBL/GenBank/DDBJ databases">
        <authorList>
            <person name="Whiteford S."/>
        </authorList>
    </citation>
    <scope>NUCLEOTIDE SEQUENCE</scope>
</reference>
<dbReference type="EMBL" id="CAJHNJ030000001">
    <property type="protein sequence ID" value="CAG9088357.1"/>
    <property type="molecule type" value="Genomic_DNA"/>
</dbReference>
<dbReference type="SUPFAM" id="SSF52540">
    <property type="entry name" value="P-loop containing nucleoside triphosphate hydrolases"/>
    <property type="match status" value="2"/>
</dbReference>
<feature type="compositionally biased region" description="Basic and acidic residues" evidence="1">
    <location>
        <begin position="452"/>
        <end position="474"/>
    </location>
</feature>
<dbReference type="PANTHER" id="PTHR10887">
    <property type="entry name" value="DNA2/NAM7 HELICASE FAMILY"/>
    <property type="match status" value="1"/>
</dbReference>
<feature type="compositionally biased region" description="Polar residues" evidence="1">
    <location>
        <begin position="361"/>
        <end position="372"/>
    </location>
</feature>
<feature type="region of interest" description="Disordered" evidence="1">
    <location>
        <begin position="347"/>
        <end position="628"/>
    </location>
</feature>
<dbReference type="PROSITE" id="PS50006">
    <property type="entry name" value="FHA_DOMAIN"/>
    <property type="match status" value="1"/>
</dbReference>
<comment type="caution">
    <text evidence="3">The sequence shown here is derived from an EMBL/GenBank/DDBJ whole genome shotgun (WGS) entry which is preliminary data.</text>
</comment>
<feature type="region of interest" description="Disordered" evidence="1">
    <location>
        <begin position="151"/>
        <end position="174"/>
    </location>
</feature>
<dbReference type="PANTHER" id="PTHR10887:SF495">
    <property type="entry name" value="HELICASE SENATAXIN ISOFORM X1-RELATED"/>
    <property type="match status" value="1"/>
</dbReference>
<feature type="compositionally biased region" description="Basic and acidic residues" evidence="1">
    <location>
        <begin position="376"/>
        <end position="385"/>
    </location>
</feature>
<evidence type="ECO:0000313" key="3">
    <source>
        <dbReference type="EMBL" id="CAG9088357.1"/>
    </source>
</evidence>
<dbReference type="Pfam" id="PF13087">
    <property type="entry name" value="AAA_12"/>
    <property type="match status" value="1"/>
</dbReference>
<feature type="region of interest" description="Disordered" evidence="1">
    <location>
        <begin position="1063"/>
        <end position="1119"/>
    </location>
</feature>
<protein>
    <submittedName>
        <fullName evidence="3">(diamondback moth) hypothetical protein</fullName>
    </submittedName>
</protein>
<evidence type="ECO:0000256" key="1">
    <source>
        <dbReference type="SAM" id="MobiDB-lite"/>
    </source>
</evidence>
<feature type="compositionally biased region" description="Basic and acidic residues" evidence="1">
    <location>
        <begin position="543"/>
        <end position="552"/>
    </location>
</feature>
<dbReference type="SMART" id="SM00240">
    <property type="entry name" value="FHA"/>
    <property type="match status" value="1"/>
</dbReference>
<sequence length="1680" mass="187398">MAKWKLTRQSYGADEYVFCEGDEITIGRGANNAITLSSLVISRQHCILKFFKDKVTIKDLKSSNGTYVGTDKIPSNTPVAVQDSQCLGIGWMEGAALAKISDTEKFIFKINREKSEKSIIDRIAFQNEIDSDEVEEKLAIVLHDVKPRLSSTEDTAMQKKTKNQSPNLSLKRKSIERNDKDVSFQVDSDSSNSKHAEDVVNLLSDSDTELPGRKNEEVAAKRVKLEPIVEEKLETCIKQELIKTEIDDDEYESGIVKQELFGYDDEPINLDTDSDSDTERRWFIRLSQSSPGKPLTKAMKRDVVDGPARESSYSQIIEDDYEPALPSNENDALEDEEFMDDLIRIPVRSTEDEEGVDQVDGYSNTGLTSDYFAQQLEKDADKEPPAEVPTAEVPAESSSVKKTQMIEALAQTSRRKSTVESKPKEKSSSSKHSKSSSKHSHSHSKRHMSSSQKEERKKKLKEIASKEKEVRDKNNTSSSSSSKATVGAKVSTSSRGAFLAEDTATFQPTSRKDSPKSSKTHHKDSDKKHSKRKTEDAVNNIENRNKHDDKPHSSSSKSKSKSEKKDKHRKSSKSDVESTSEQKVVKKSETRVPLKNLKPLTDSDDTHSGRPVSKVEPFPTKKPKKTVRFSDAPPQVKVFEIEPGNQMKKTSLVKSTIDVPQKPVFSLEKITLIRILRWNPQWLTEQVNNNEPPPILGHSVPPMAVLHFFQAHTQYCQVIGDLLLMEIWESVTQTFNKQRGAEFTLRIEALPPPPSPDAAFDTYSLSVNVSVPKNEIKNLPRMGELMLVTFGPEGSKTSRFFYVNHVRCLPSPPNNIYSFFSISLHVVYTEKMRLLRRGEVMTGRSLCYIKNVLQLFEAMEYLSKSPLCEAILRPDPRHFPRDRIVPPSQIKSPWTATLNASQLEAVSASVSAALGDRPAVQMIQGPPGTGKSSVICSIIMTYFYDSGGRRQQNRGKILICATSNAAVDELVIRLLNIRQSLPKTERFRMVRVGRPEAMHPRARDLSSQCLAQRDATRAQEPPPPGAQEEHWMKHQNAIHNEVTGGRKWPKLLREKDDIVVRVGRPEAMHPRARDLSSQCLAQRDATRAQEPPPGAQEECLQEPPPPGAQEEPGIEPGTFGSVVRVTNHYAIRSSMVCVARCAVPGVHLDLSSQCLARRSPRRRAPGRRNVARLEARLNMWRSQAQEAKDPGRRAFCHSQSEQIRNRIAQLKGGSSGDVSAEQLAMAERRIVECADIVVSTLSSAANQKMKNLRRRIALCIVDEAGQAIEPDSLVPLTLDVTRLTLIGDPRQLPGFINCTEHSQPVYIALCIVDEAGQAIEPDSLVPLTLDVTRLTLIGDPRQLPGFINCTEHSQPVYIALCIVDEAGQAIEPDSLVPLTLDVTRLTLIGDPRQLPGFIKSQRAKQHGLGESLFSRLSSSMEHWNDGSPVVLLDVQYRMHPAIADYPNRTFYEGKICNEAKLRTDHPLPPYAVVHISSGDKGQGTSGANEMEAWGVARLVAALSKLVRSLNMNMAVITPYDAQKEAIRNCLRTLEEPNATPVEVNTVDSFQGQERDVVVVSLARSRGVGFLSDAGRMNVMLTRAKHSLLICLNQNAMSPLPRKYQGVSFLSDAGRMNVMLTRAKHSLLICLNQNAMSNNQQWRTLLDDAQQRNLFKFLPNKVCQPATSGQASDNILKYITR</sequence>
<organism evidence="3 4">
    <name type="scientific">Plutella xylostella</name>
    <name type="common">Diamondback moth</name>
    <name type="synonym">Plutella maculipennis</name>
    <dbReference type="NCBI Taxonomy" id="51655"/>
    <lineage>
        <taxon>Eukaryota</taxon>
        <taxon>Metazoa</taxon>
        <taxon>Ecdysozoa</taxon>
        <taxon>Arthropoda</taxon>
        <taxon>Hexapoda</taxon>
        <taxon>Insecta</taxon>
        <taxon>Pterygota</taxon>
        <taxon>Neoptera</taxon>
        <taxon>Endopterygota</taxon>
        <taxon>Lepidoptera</taxon>
        <taxon>Glossata</taxon>
        <taxon>Ditrysia</taxon>
        <taxon>Yponomeutoidea</taxon>
        <taxon>Plutellidae</taxon>
        <taxon>Plutella</taxon>
    </lineage>
</organism>
<dbReference type="InterPro" id="IPR027417">
    <property type="entry name" value="P-loop_NTPase"/>
</dbReference>
<feature type="compositionally biased region" description="Basic and acidic residues" evidence="1">
    <location>
        <begin position="417"/>
        <end position="428"/>
    </location>
</feature>
<dbReference type="CDD" id="cd00060">
    <property type="entry name" value="FHA"/>
    <property type="match status" value="1"/>
</dbReference>
<dbReference type="Gene3D" id="2.60.200.20">
    <property type="match status" value="1"/>
</dbReference>
<feature type="compositionally biased region" description="Basic and acidic residues" evidence="1">
    <location>
        <begin position="1063"/>
        <end position="1074"/>
    </location>
</feature>
<evidence type="ECO:0000259" key="2">
    <source>
        <dbReference type="PROSITE" id="PS50006"/>
    </source>
</evidence>
<gene>
    <name evidence="3" type="ORF">PLXY2_LOCUS204</name>
</gene>